<evidence type="ECO:0000313" key="2">
    <source>
        <dbReference type="EMBL" id="MCD9639750.1"/>
    </source>
</evidence>
<dbReference type="InterPro" id="IPR046960">
    <property type="entry name" value="PPR_At4g14850-like_plant"/>
</dbReference>
<keyword evidence="3" id="KW-1185">Reference proteome</keyword>
<dbReference type="EMBL" id="JACEIK010002983">
    <property type="protein sequence ID" value="MCD9639750.1"/>
    <property type="molecule type" value="Genomic_DNA"/>
</dbReference>
<organism evidence="2 3">
    <name type="scientific">Datura stramonium</name>
    <name type="common">Jimsonweed</name>
    <name type="synonym">Common thornapple</name>
    <dbReference type="NCBI Taxonomy" id="4076"/>
    <lineage>
        <taxon>Eukaryota</taxon>
        <taxon>Viridiplantae</taxon>
        <taxon>Streptophyta</taxon>
        <taxon>Embryophyta</taxon>
        <taxon>Tracheophyta</taxon>
        <taxon>Spermatophyta</taxon>
        <taxon>Magnoliopsida</taxon>
        <taxon>eudicotyledons</taxon>
        <taxon>Gunneridae</taxon>
        <taxon>Pentapetalae</taxon>
        <taxon>asterids</taxon>
        <taxon>lamiids</taxon>
        <taxon>Solanales</taxon>
        <taxon>Solanaceae</taxon>
        <taxon>Solanoideae</taxon>
        <taxon>Datureae</taxon>
        <taxon>Datura</taxon>
    </lineage>
</organism>
<feature type="repeat" description="PPR" evidence="1">
    <location>
        <begin position="52"/>
        <end position="86"/>
    </location>
</feature>
<evidence type="ECO:0000313" key="3">
    <source>
        <dbReference type="Proteomes" id="UP000823775"/>
    </source>
</evidence>
<dbReference type="Proteomes" id="UP000823775">
    <property type="component" value="Unassembled WGS sequence"/>
</dbReference>
<name>A0ABS8V0Z3_DATST</name>
<gene>
    <name evidence="2" type="primary">PCMPE41</name>
    <name evidence="2" type="ORF">HAX54_024471</name>
</gene>
<dbReference type="PROSITE" id="PS51375">
    <property type="entry name" value="PPR"/>
    <property type="match status" value="1"/>
</dbReference>
<dbReference type="Pfam" id="PF20431">
    <property type="entry name" value="E_motif"/>
    <property type="match status" value="1"/>
</dbReference>
<dbReference type="InterPro" id="IPR002885">
    <property type="entry name" value="PPR_rpt"/>
</dbReference>
<accession>A0ABS8V0Z3</accession>
<dbReference type="InterPro" id="IPR046848">
    <property type="entry name" value="E_motif"/>
</dbReference>
<comment type="caution">
    <text evidence="2">The sequence shown here is derived from an EMBL/GenBank/DDBJ whole genome shotgun (WGS) entry which is preliminary data.</text>
</comment>
<evidence type="ECO:0000256" key="1">
    <source>
        <dbReference type="PROSITE-ProRule" id="PRU00708"/>
    </source>
</evidence>
<dbReference type="PANTHER" id="PTHR47926">
    <property type="entry name" value="PENTATRICOPEPTIDE REPEAT-CONTAINING PROTEIN"/>
    <property type="match status" value="1"/>
</dbReference>
<sequence length="117" mass="13292">MAGVDVGLTSLRVWKLNMELNNELNIMDVWIHKNFELGERVAKILLEYVAADSGTYILLSNVYASLGKFKEAAQVRAKLREEGVQKEPGCSSIEVKNEIHEFLLGDIRHPERETNIH</sequence>
<proteinExistence type="predicted"/>
<dbReference type="PANTHER" id="PTHR47926:SF456">
    <property type="entry name" value="PENTATRICOPEPTIDE REPEAT-CONTAINING PROTEIN ELI1, CHLOROPLASTIC"/>
    <property type="match status" value="1"/>
</dbReference>
<reference evidence="2 3" key="1">
    <citation type="journal article" date="2021" name="BMC Genomics">
        <title>Datura genome reveals duplications of psychoactive alkaloid biosynthetic genes and high mutation rate following tissue culture.</title>
        <authorList>
            <person name="Rajewski A."/>
            <person name="Carter-House D."/>
            <person name="Stajich J."/>
            <person name="Litt A."/>
        </authorList>
    </citation>
    <scope>NUCLEOTIDE SEQUENCE [LARGE SCALE GENOMIC DNA]</scope>
    <source>
        <strain evidence="2">AR-01</strain>
    </source>
</reference>
<protein>
    <submittedName>
        <fullName evidence="2">Pentatricopeptide repeat-containing protein, chloroplastic</fullName>
    </submittedName>
</protein>